<feature type="binding site" evidence="7">
    <location>
        <position position="316"/>
    </location>
    <ligand>
        <name>carbamoyl phosphate</name>
        <dbReference type="ChEBI" id="CHEBI:58228"/>
    </ligand>
</feature>
<dbReference type="InterPro" id="IPR006131">
    <property type="entry name" value="Asp_carbamoyltransf_Asp/Orn-bd"/>
</dbReference>
<evidence type="ECO:0000313" key="9">
    <source>
        <dbReference type="Proteomes" id="UP000078582"/>
    </source>
</evidence>
<dbReference type="GO" id="GO:0005737">
    <property type="term" value="C:cytoplasm"/>
    <property type="evidence" value="ECO:0007669"/>
    <property type="project" value="UniProtKB-SubCell"/>
</dbReference>
<dbReference type="InterPro" id="IPR006132">
    <property type="entry name" value="Asp/Orn_carbamoyltranf_P-bd"/>
</dbReference>
<dbReference type="Gene3D" id="3.40.50.1370">
    <property type="entry name" value="Aspartate/ornithine carbamoyltransferase"/>
    <property type="match status" value="2"/>
</dbReference>
<proteinExistence type="inferred from homology"/>
<dbReference type="RefSeq" id="WP_068225605.1">
    <property type="nucleotide sequence ID" value="NZ_CP014623.1"/>
</dbReference>
<dbReference type="OrthoDB" id="9802587at2"/>
<dbReference type="SUPFAM" id="SSF53671">
    <property type="entry name" value="Aspartate/ornithine carbamoyltransferase"/>
    <property type="match status" value="1"/>
</dbReference>
<dbReference type="GO" id="GO:0016597">
    <property type="term" value="F:amino acid binding"/>
    <property type="evidence" value="ECO:0007669"/>
    <property type="project" value="InterPro"/>
</dbReference>
<dbReference type="FunFam" id="3.40.50.1370:FF:000008">
    <property type="entry name" value="Ornithine carbamoyltransferase"/>
    <property type="match status" value="1"/>
</dbReference>
<keyword evidence="5 7" id="KW-0808">Transferase</keyword>
<dbReference type="KEGG" id="lbt:AYR52_08510"/>
<dbReference type="GeneID" id="42981699"/>
<dbReference type="NCBIfam" id="NF001986">
    <property type="entry name" value="PRK00779.1"/>
    <property type="match status" value="1"/>
</dbReference>
<dbReference type="GO" id="GO:0042450">
    <property type="term" value="P:L-arginine biosynthetic process via ornithine"/>
    <property type="evidence" value="ECO:0007669"/>
    <property type="project" value="UniProtKB-UniRule"/>
</dbReference>
<feature type="binding site" evidence="7">
    <location>
        <position position="107"/>
    </location>
    <ligand>
        <name>carbamoyl phosphate</name>
        <dbReference type="ChEBI" id="CHEBI:58228"/>
    </ligand>
</feature>
<evidence type="ECO:0000256" key="7">
    <source>
        <dbReference type="HAMAP-Rule" id="MF_01109"/>
    </source>
</evidence>
<dbReference type="PROSITE" id="PS00097">
    <property type="entry name" value="CARBAMOYLTRANSFERASE"/>
    <property type="match status" value="1"/>
</dbReference>
<dbReference type="NCBIfam" id="TIGR00658">
    <property type="entry name" value="orni_carb_tr"/>
    <property type="match status" value="1"/>
</dbReference>
<evidence type="ECO:0000256" key="6">
    <source>
        <dbReference type="ARBA" id="ARBA00048772"/>
    </source>
</evidence>
<dbReference type="PANTHER" id="PTHR45753">
    <property type="entry name" value="ORNITHINE CARBAMOYLTRANSFERASE, MITOCHONDRIAL"/>
    <property type="match status" value="1"/>
</dbReference>
<keyword evidence="9" id="KW-1185">Reference proteome</keyword>
<evidence type="ECO:0000256" key="3">
    <source>
        <dbReference type="ARBA" id="ARBA00013007"/>
    </source>
</evidence>
<dbReference type="PRINTS" id="PR00100">
    <property type="entry name" value="AOTCASE"/>
</dbReference>
<dbReference type="GO" id="GO:0019240">
    <property type="term" value="P:citrulline biosynthetic process"/>
    <property type="evidence" value="ECO:0007669"/>
    <property type="project" value="TreeGrafter"/>
</dbReference>
<comment type="subcellular location">
    <subcellularLocation>
        <location evidence="1 7">Cytoplasm</location>
    </subcellularLocation>
</comment>
<dbReference type="EC" id="2.1.3.3" evidence="3 7"/>
<gene>
    <name evidence="8" type="ORF">AYR53_05485</name>
</gene>
<feature type="binding site" evidence="7">
    <location>
        <begin position="271"/>
        <end position="272"/>
    </location>
    <ligand>
        <name>carbamoyl phosphate</name>
        <dbReference type="ChEBI" id="CHEBI:58228"/>
    </ligand>
</feature>
<evidence type="ECO:0000256" key="5">
    <source>
        <dbReference type="ARBA" id="ARBA00022679"/>
    </source>
</evidence>
<keyword evidence="4 7" id="KW-0963">Cytoplasm</keyword>
<organism evidence="8 9">
    <name type="scientific">Loigolactobacillus backii</name>
    <dbReference type="NCBI Taxonomy" id="375175"/>
    <lineage>
        <taxon>Bacteria</taxon>
        <taxon>Bacillati</taxon>
        <taxon>Bacillota</taxon>
        <taxon>Bacilli</taxon>
        <taxon>Lactobacillales</taxon>
        <taxon>Lactobacillaceae</taxon>
        <taxon>Loigolactobacillus</taxon>
    </lineage>
</organism>
<evidence type="ECO:0000256" key="4">
    <source>
        <dbReference type="ARBA" id="ARBA00022490"/>
    </source>
</evidence>
<sequence length="342" mass="37479">MNHFQNKSFLKEIDFTTAELNYLIDFGCHLKQLKKQHIPHPYLQGKSIALLFEKTSTRTRSAFTVAATDLGAHPEFLGKNDIQFGKKESTIDTAKVLGSMFDGIEYRGFAQKTVEQLATFSGVPVWNGLTDTWHPTQMIADFMTLKEQFGQLKGLTLAYVGDGRNNMGNSLLVTAAKLGVNIRIGSPKELQPDQKIVALAKQAAVDSGSDITLTTDPEAAVNGADAIYTDVWISMGEKIDVAARVKALLPYQVNAKLLAATGKKTTILLHCLPAYHDDQTEVGKSLEEQFNVSALEITDDVFNGPQSLVFQEAENRLHAIKSIMAATLGNLFIPDTLFNSAN</sequence>
<dbReference type="EMBL" id="CP014873">
    <property type="protein sequence ID" value="ANK62275.1"/>
    <property type="molecule type" value="Genomic_DNA"/>
</dbReference>
<dbReference type="InterPro" id="IPR002292">
    <property type="entry name" value="Orn/put_carbamltrans"/>
</dbReference>
<name>A0A192H1N6_9LACO</name>
<dbReference type="PRINTS" id="PR00102">
    <property type="entry name" value="OTCASE"/>
</dbReference>
<dbReference type="InterPro" id="IPR006130">
    <property type="entry name" value="Asp/Orn_carbamoylTrfase"/>
</dbReference>
<feature type="binding site" evidence="7">
    <location>
        <position position="230"/>
    </location>
    <ligand>
        <name>L-ornithine</name>
        <dbReference type="ChEBI" id="CHEBI:46911"/>
    </ligand>
</feature>
<feature type="binding site" evidence="7">
    <location>
        <position position="166"/>
    </location>
    <ligand>
        <name>L-ornithine</name>
        <dbReference type="ChEBI" id="CHEBI:46911"/>
    </ligand>
</feature>
<dbReference type="InterPro" id="IPR036901">
    <property type="entry name" value="Asp/Orn_carbamoylTrfase_sf"/>
</dbReference>
<feature type="binding site" evidence="7">
    <location>
        <begin position="234"/>
        <end position="235"/>
    </location>
    <ligand>
        <name>L-ornithine</name>
        <dbReference type="ChEBI" id="CHEBI:46911"/>
    </ligand>
</feature>
<accession>A0A192H1N6</accession>
<feature type="binding site" evidence="7">
    <location>
        <begin position="56"/>
        <end position="59"/>
    </location>
    <ligand>
        <name>carbamoyl phosphate</name>
        <dbReference type="ChEBI" id="CHEBI:58228"/>
    </ligand>
</feature>
<dbReference type="AlphaFoldDB" id="A0A192H1N6"/>
<dbReference type="Pfam" id="PF00185">
    <property type="entry name" value="OTCace"/>
    <property type="match status" value="1"/>
</dbReference>
<evidence type="ECO:0000256" key="1">
    <source>
        <dbReference type="ARBA" id="ARBA00004496"/>
    </source>
</evidence>
<dbReference type="PANTHER" id="PTHR45753:SF1">
    <property type="entry name" value="ORNITHINE CARBAMOYLTRANSFERASE, CATABOLIC"/>
    <property type="match status" value="1"/>
</dbReference>
<evidence type="ECO:0000256" key="2">
    <source>
        <dbReference type="ARBA" id="ARBA00007805"/>
    </source>
</evidence>
<evidence type="ECO:0000313" key="8">
    <source>
        <dbReference type="EMBL" id="ANK62275.1"/>
    </source>
</evidence>
<dbReference type="HAMAP" id="MF_01109">
    <property type="entry name" value="OTCase"/>
    <property type="match status" value="1"/>
</dbReference>
<protein>
    <recommendedName>
        <fullName evidence="3 7">Ornithine carbamoyltransferase</fullName>
        <shortName evidence="7">OTCase</shortName>
        <ecNumber evidence="3 7">2.1.3.3</ecNumber>
    </recommendedName>
</protein>
<comment type="catalytic activity">
    <reaction evidence="6 7">
        <text>carbamoyl phosphate + L-ornithine = L-citrulline + phosphate + H(+)</text>
        <dbReference type="Rhea" id="RHEA:19513"/>
        <dbReference type="ChEBI" id="CHEBI:15378"/>
        <dbReference type="ChEBI" id="CHEBI:43474"/>
        <dbReference type="ChEBI" id="CHEBI:46911"/>
        <dbReference type="ChEBI" id="CHEBI:57743"/>
        <dbReference type="ChEBI" id="CHEBI:58228"/>
        <dbReference type="EC" id="2.1.3.3"/>
    </reaction>
</comment>
<dbReference type="GO" id="GO:0004585">
    <property type="term" value="F:ornithine carbamoyltransferase activity"/>
    <property type="evidence" value="ECO:0007669"/>
    <property type="project" value="UniProtKB-UniRule"/>
</dbReference>
<feature type="binding site" evidence="7">
    <location>
        <begin position="134"/>
        <end position="137"/>
    </location>
    <ligand>
        <name>carbamoyl phosphate</name>
        <dbReference type="ChEBI" id="CHEBI:58228"/>
    </ligand>
</feature>
<dbReference type="STRING" id="375175.AYR53_05485"/>
<dbReference type="Pfam" id="PF02729">
    <property type="entry name" value="OTCace_N"/>
    <property type="match status" value="1"/>
</dbReference>
<comment type="similarity">
    <text evidence="2 7">Belongs to the aspartate/ornithine carbamoyltransferase superfamily. OTCase family.</text>
</comment>
<feature type="binding site" evidence="7">
    <location>
        <position position="83"/>
    </location>
    <ligand>
        <name>carbamoyl phosphate</name>
        <dbReference type="ChEBI" id="CHEBI:58228"/>
    </ligand>
</feature>
<dbReference type="Proteomes" id="UP000078582">
    <property type="component" value="Chromosome"/>
</dbReference>
<reference evidence="8 9" key="1">
    <citation type="submission" date="2016-03" db="EMBL/GenBank/DDBJ databases">
        <title>Pediococcus and Lactobacillus from brewery environment - whole genome sequencing and assembly.</title>
        <authorList>
            <person name="Behr J."/>
            <person name="Geissler A.J."/>
            <person name="Vogel R.F."/>
        </authorList>
    </citation>
    <scope>NUCLEOTIDE SEQUENCE [LARGE SCALE GENOMIC DNA]</scope>
    <source>
        <strain evidence="8 9">TMW 1.1989</strain>
    </source>
</reference>
<dbReference type="InterPro" id="IPR024904">
    <property type="entry name" value="OTCase_ArgI"/>
</dbReference>